<name>A0A7Y9S2L9_9ACTN</name>
<keyword evidence="11" id="KW-1185">Reference proteome</keyword>
<feature type="compositionally biased region" description="Basic and acidic residues" evidence="6">
    <location>
        <begin position="112"/>
        <end position="121"/>
    </location>
</feature>
<keyword evidence="3 7" id="KW-0812">Transmembrane</keyword>
<comment type="subcellular location">
    <subcellularLocation>
        <location evidence="1">Cell membrane</location>
    </subcellularLocation>
</comment>
<gene>
    <name evidence="10" type="ORF">BJ980_001263</name>
</gene>
<keyword evidence="2" id="KW-1003">Cell membrane</keyword>
<dbReference type="InterPro" id="IPR025937">
    <property type="entry name" value="PDGLE_dom"/>
</dbReference>
<evidence type="ECO:0000259" key="9">
    <source>
        <dbReference type="Pfam" id="PF13190"/>
    </source>
</evidence>
<sequence length="121" mass="12360">MKSRSVLVTLLVVSLLLAGVASFYASSHPDGLEHVAEKTGFLDSGEDSATADSPLADYGVEGVDNERLSGGLAGVIGCLVVLALAGGLFLVLRRRGNDEDADAEADADAPGDDVRSADSRA</sequence>
<feature type="domain" description="PDGLE" evidence="9">
    <location>
        <begin position="4"/>
        <end position="94"/>
    </location>
</feature>
<keyword evidence="5 7" id="KW-0472">Membrane</keyword>
<dbReference type="EMBL" id="JACCAA010000001">
    <property type="protein sequence ID" value="NYG58340.1"/>
    <property type="molecule type" value="Genomic_DNA"/>
</dbReference>
<evidence type="ECO:0000313" key="10">
    <source>
        <dbReference type="EMBL" id="NYG58340.1"/>
    </source>
</evidence>
<reference evidence="10 11" key="1">
    <citation type="submission" date="2020-07" db="EMBL/GenBank/DDBJ databases">
        <title>Sequencing the genomes of 1000 actinobacteria strains.</title>
        <authorList>
            <person name="Klenk H.-P."/>
        </authorList>
    </citation>
    <scope>NUCLEOTIDE SEQUENCE [LARGE SCALE GENOMIC DNA]</scope>
    <source>
        <strain evidence="10 11">DSM 23819</strain>
    </source>
</reference>
<organism evidence="10 11">
    <name type="scientific">Nocardioides daedukensis</name>
    <dbReference type="NCBI Taxonomy" id="634462"/>
    <lineage>
        <taxon>Bacteria</taxon>
        <taxon>Bacillati</taxon>
        <taxon>Actinomycetota</taxon>
        <taxon>Actinomycetes</taxon>
        <taxon>Propionibacteriales</taxon>
        <taxon>Nocardioidaceae</taxon>
        <taxon>Nocardioides</taxon>
    </lineage>
</organism>
<evidence type="ECO:0000256" key="1">
    <source>
        <dbReference type="ARBA" id="ARBA00004236"/>
    </source>
</evidence>
<evidence type="ECO:0000256" key="2">
    <source>
        <dbReference type="ARBA" id="ARBA00022475"/>
    </source>
</evidence>
<keyword evidence="8" id="KW-0732">Signal</keyword>
<protein>
    <recommendedName>
        <fullName evidence="9">PDGLE domain-containing protein</fullName>
    </recommendedName>
</protein>
<feature type="region of interest" description="Disordered" evidence="6">
    <location>
        <begin position="98"/>
        <end position="121"/>
    </location>
</feature>
<comment type="caution">
    <text evidence="10">The sequence shown here is derived from an EMBL/GenBank/DDBJ whole genome shotgun (WGS) entry which is preliminary data.</text>
</comment>
<keyword evidence="4 7" id="KW-1133">Transmembrane helix</keyword>
<evidence type="ECO:0000256" key="5">
    <source>
        <dbReference type="ARBA" id="ARBA00023136"/>
    </source>
</evidence>
<evidence type="ECO:0000256" key="4">
    <source>
        <dbReference type="ARBA" id="ARBA00022989"/>
    </source>
</evidence>
<evidence type="ECO:0000313" key="11">
    <source>
        <dbReference type="Proteomes" id="UP000540656"/>
    </source>
</evidence>
<evidence type="ECO:0000256" key="6">
    <source>
        <dbReference type="SAM" id="MobiDB-lite"/>
    </source>
</evidence>
<dbReference type="Proteomes" id="UP000540656">
    <property type="component" value="Unassembled WGS sequence"/>
</dbReference>
<feature type="signal peptide" evidence="8">
    <location>
        <begin position="1"/>
        <end position="25"/>
    </location>
</feature>
<feature type="chain" id="PRO_5030580023" description="PDGLE domain-containing protein" evidence="8">
    <location>
        <begin position="26"/>
        <end position="121"/>
    </location>
</feature>
<dbReference type="GO" id="GO:0005886">
    <property type="term" value="C:plasma membrane"/>
    <property type="evidence" value="ECO:0007669"/>
    <property type="project" value="UniProtKB-SubCell"/>
</dbReference>
<evidence type="ECO:0000256" key="7">
    <source>
        <dbReference type="SAM" id="Phobius"/>
    </source>
</evidence>
<accession>A0A7Y9S2L9</accession>
<evidence type="ECO:0000256" key="8">
    <source>
        <dbReference type="SAM" id="SignalP"/>
    </source>
</evidence>
<feature type="transmembrane region" description="Helical" evidence="7">
    <location>
        <begin position="72"/>
        <end position="92"/>
    </location>
</feature>
<dbReference type="RefSeq" id="WP_179501511.1">
    <property type="nucleotide sequence ID" value="NZ_JACCAA010000001.1"/>
</dbReference>
<feature type="compositionally biased region" description="Acidic residues" evidence="6">
    <location>
        <begin position="99"/>
        <end position="111"/>
    </location>
</feature>
<evidence type="ECO:0000256" key="3">
    <source>
        <dbReference type="ARBA" id="ARBA00022692"/>
    </source>
</evidence>
<proteinExistence type="predicted"/>
<dbReference type="Pfam" id="PF13190">
    <property type="entry name" value="PDGLE"/>
    <property type="match status" value="1"/>
</dbReference>
<dbReference type="AlphaFoldDB" id="A0A7Y9S2L9"/>